<sequence>MKPKLKVIAHTVTGTDCSDSEAKVLRLSGQFHIEADMLVAEASSKIVEFFKSEFLAASFYVKYDFHHLSIFRILHQKRLFIDIGELKTSGFLTYPLAYSRVMYDISADDPEKYYDYPYAIHKAVFTDQGVSQTVHFVDRDLDDCGMGCCGTGDGDYTATRLDDTLLKVRQLPGKTFYRYQEFTRNGEPVYYNPHVANANCTVEAEIRVYEDAWADMGDYSSFTTDSPLCLGLARIQSRAEAEVDCTVFFITVLEGSVSHAGIHFRVPVRILVDNTSQFTGITALIHDGGDMWILADVRDPLEDTTINEVGHNFSIPFYIARRGDVPPGIGYLNQEASHRASLYFKAYGTAIMFHFPGKINKKLLMFFLDWMTWGASKLYVYKLFYSNANDLVKSKFETTRNPEDRNTTTQSRFKWIQYIKIAKELVVIQNKKSQAMLRLERVFRETMVEIDTVFVE</sequence>
<dbReference type="VEuPathDB" id="MicrosporidiaDB:ECANGB1_1373"/>
<keyword evidence="2" id="KW-1185">Reference proteome</keyword>
<organism evidence="1 2">
    <name type="scientific">Enterospora canceri</name>
    <dbReference type="NCBI Taxonomy" id="1081671"/>
    <lineage>
        <taxon>Eukaryota</taxon>
        <taxon>Fungi</taxon>
        <taxon>Fungi incertae sedis</taxon>
        <taxon>Microsporidia</taxon>
        <taxon>Enterocytozoonidae</taxon>
        <taxon>Enterospora</taxon>
    </lineage>
</organism>
<protein>
    <submittedName>
        <fullName evidence="1">Uncharacterized protein</fullName>
    </submittedName>
</protein>
<dbReference type="Proteomes" id="UP000192639">
    <property type="component" value="Unassembled WGS sequence"/>
</dbReference>
<evidence type="ECO:0000313" key="2">
    <source>
        <dbReference type="Proteomes" id="UP000192639"/>
    </source>
</evidence>
<gene>
    <name evidence="1" type="ORF">ECANGB1_1373</name>
</gene>
<dbReference type="AlphaFoldDB" id="A0A1Y1S6Y3"/>
<dbReference type="EMBL" id="LWDP01000039">
    <property type="protein sequence ID" value="ORD93929.1"/>
    <property type="molecule type" value="Genomic_DNA"/>
</dbReference>
<accession>A0A1Y1S6Y3</accession>
<reference evidence="1 2" key="1">
    <citation type="journal article" date="2017" name="Environ. Microbiol.">
        <title>Decay of the glycolytic pathway and adaptation to intranuclear parasitism within Enterocytozoonidae microsporidia.</title>
        <authorList>
            <person name="Wiredu Boakye D."/>
            <person name="Jaroenlak P."/>
            <person name="Prachumwat A."/>
            <person name="Williams T.A."/>
            <person name="Bateman K.S."/>
            <person name="Itsathitphaisarn O."/>
            <person name="Sritunyalucksana K."/>
            <person name="Paszkiewicz K.H."/>
            <person name="Moore K.A."/>
            <person name="Stentiford G.D."/>
            <person name="Williams B.A."/>
        </authorList>
    </citation>
    <scope>NUCLEOTIDE SEQUENCE [LARGE SCALE GENOMIC DNA]</scope>
    <source>
        <strain evidence="1 2">GB1</strain>
    </source>
</reference>
<comment type="caution">
    <text evidence="1">The sequence shown here is derived from an EMBL/GenBank/DDBJ whole genome shotgun (WGS) entry which is preliminary data.</text>
</comment>
<name>A0A1Y1S6Y3_9MICR</name>
<proteinExistence type="predicted"/>
<evidence type="ECO:0000313" key="1">
    <source>
        <dbReference type="EMBL" id="ORD93929.1"/>
    </source>
</evidence>